<name>A0ABP8H5Q5_9BACT</name>
<dbReference type="InterPro" id="IPR058544">
    <property type="entry name" value="ETR1_N"/>
</dbReference>
<evidence type="ECO:0000259" key="8">
    <source>
        <dbReference type="PROSITE" id="PS50109"/>
    </source>
</evidence>
<keyword evidence="7" id="KW-0472">Membrane</keyword>
<feature type="transmembrane region" description="Helical" evidence="7">
    <location>
        <begin position="68"/>
        <end position="93"/>
    </location>
</feature>
<evidence type="ECO:0000313" key="9">
    <source>
        <dbReference type="EMBL" id="GAA4334721.1"/>
    </source>
</evidence>
<dbReference type="RefSeq" id="WP_345256472.1">
    <property type="nucleotide sequence ID" value="NZ_BAABGY010000008.1"/>
</dbReference>
<dbReference type="PANTHER" id="PTHR42878:SF15">
    <property type="entry name" value="BACTERIOPHYTOCHROME"/>
    <property type="match status" value="1"/>
</dbReference>
<keyword evidence="4" id="KW-0808">Transferase</keyword>
<dbReference type="EMBL" id="BAABGY010000008">
    <property type="protein sequence ID" value="GAA4334721.1"/>
    <property type="molecule type" value="Genomic_DNA"/>
</dbReference>
<dbReference type="Gene3D" id="3.30.565.10">
    <property type="entry name" value="Histidine kinase-like ATPase, C-terminal domain"/>
    <property type="match status" value="1"/>
</dbReference>
<comment type="catalytic activity">
    <reaction evidence="1">
        <text>ATP + protein L-histidine = ADP + protein N-phospho-L-histidine.</text>
        <dbReference type="EC" id="2.7.13.3"/>
    </reaction>
</comment>
<dbReference type="CDD" id="cd00075">
    <property type="entry name" value="HATPase"/>
    <property type="match status" value="1"/>
</dbReference>
<dbReference type="PANTHER" id="PTHR42878">
    <property type="entry name" value="TWO-COMPONENT HISTIDINE KINASE"/>
    <property type="match status" value="1"/>
</dbReference>
<dbReference type="SUPFAM" id="SSF55874">
    <property type="entry name" value="ATPase domain of HSP90 chaperone/DNA topoisomerase II/histidine kinase"/>
    <property type="match status" value="1"/>
</dbReference>
<dbReference type="SUPFAM" id="SSF47384">
    <property type="entry name" value="Homodimeric domain of signal transducing histidine kinase"/>
    <property type="match status" value="1"/>
</dbReference>
<feature type="transmembrane region" description="Helical" evidence="7">
    <location>
        <begin position="31"/>
        <end position="56"/>
    </location>
</feature>
<evidence type="ECO:0000313" key="10">
    <source>
        <dbReference type="Proteomes" id="UP001501725"/>
    </source>
</evidence>
<dbReference type="PROSITE" id="PS50109">
    <property type="entry name" value="HIS_KIN"/>
    <property type="match status" value="1"/>
</dbReference>
<accession>A0ABP8H5Q5</accession>
<keyword evidence="7" id="KW-1133">Transmembrane helix</keyword>
<dbReference type="InterPro" id="IPR003661">
    <property type="entry name" value="HisK_dim/P_dom"/>
</dbReference>
<dbReference type="Pfam" id="PF02518">
    <property type="entry name" value="HATPase_c"/>
    <property type="match status" value="1"/>
</dbReference>
<dbReference type="InterPro" id="IPR036890">
    <property type="entry name" value="HATPase_C_sf"/>
</dbReference>
<dbReference type="SMART" id="SM00387">
    <property type="entry name" value="HATPase_c"/>
    <property type="match status" value="1"/>
</dbReference>
<keyword evidence="10" id="KW-1185">Reference proteome</keyword>
<evidence type="ECO:0000256" key="7">
    <source>
        <dbReference type="SAM" id="Phobius"/>
    </source>
</evidence>
<evidence type="ECO:0000256" key="2">
    <source>
        <dbReference type="ARBA" id="ARBA00012438"/>
    </source>
</evidence>
<evidence type="ECO:0000256" key="5">
    <source>
        <dbReference type="ARBA" id="ARBA00022777"/>
    </source>
</evidence>
<keyword evidence="7" id="KW-0812">Transmembrane</keyword>
<dbReference type="Pfam" id="PF00512">
    <property type="entry name" value="HisKA"/>
    <property type="match status" value="1"/>
</dbReference>
<protein>
    <recommendedName>
        <fullName evidence="2">histidine kinase</fullName>
        <ecNumber evidence="2">2.7.13.3</ecNumber>
    </recommendedName>
</protein>
<organism evidence="9 10">
    <name type="scientific">Flaviaesturariibacter amylovorans</name>
    <dbReference type="NCBI Taxonomy" id="1084520"/>
    <lineage>
        <taxon>Bacteria</taxon>
        <taxon>Pseudomonadati</taxon>
        <taxon>Bacteroidota</taxon>
        <taxon>Chitinophagia</taxon>
        <taxon>Chitinophagales</taxon>
        <taxon>Chitinophagaceae</taxon>
        <taxon>Flaviaestuariibacter</taxon>
    </lineage>
</organism>
<dbReference type="InterPro" id="IPR004358">
    <property type="entry name" value="Sig_transdc_His_kin-like_C"/>
</dbReference>
<dbReference type="CDD" id="cd00082">
    <property type="entry name" value="HisKA"/>
    <property type="match status" value="1"/>
</dbReference>
<dbReference type="Gene3D" id="1.10.287.130">
    <property type="match status" value="1"/>
</dbReference>
<reference evidence="10" key="1">
    <citation type="journal article" date="2019" name="Int. J. Syst. Evol. Microbiol.">
        <title>The Global Catalogue of Microorganisms (GCM) 10K type strain sequencing project: providing services to taxonomists for standard genome sequencing and annotation.</title>
        <authorList>
            <consortium name="The Broad Institute Genomics Platform"/>
            <consortium name="The Broad Institute Genome Sequencing Center for Infectious Disease"/>
            <person name="Wu L."/>
            <person name="Ma J."/>
        </authorList>
    </citation>
    <scope>NUCLEOTIDE SEQUENCE [LARGE SCALE GENOMIC DNA]</scope>
    <source>
        <strain evidence="10">JCM 17919</strain>
    </source>
</reference>
<dbReference type="Pfam" id="PF25487">
    <property type="entry name" value="ETR1_N"/>
    <property type="match status" value="1"/>
</dbReference>
<dbReference type="InterPro" id="IPR050351">
    <property type="entry name" value="BphY/WalK/GraS-like"/>
</dbReference>
<keyword evidence="3" id="KW-0597">Phosphoprotein</keyword>
<evidence type="ECO:0000256" key="4">
    <source>
        <dbReference type="ARBA" id="ARBA00022679"/>
    </source>
</evidence>
<dbReference type="EC" id="2.7.13.3" evidence="2"/>
<dbReference type="Proteomes" id="UP001501725">
    <property type="component" value="Unassembled WGS sequence"/>
</dbReference>
<evidence type="ECO:0000256" key="1">
    <source>
        <dbReference type="ARBA" id="ARBA00000085"/>
    </source>
</evidence>
<dbReference type="InterPro" id="IPR005467">
    <property type="entry name" value="His_kinase_dom"/>
</dbReference>
<dbReference type="PRINTS" id="PR00344">
    <property type="entry name" value="BCTRLSENSOR"/>
</dbReference>
<gene>
    <name evidence="9" type="ORF">GCM10023184_29000</name>
</gene>
<comment type="caution">
    <text evidence="9">The sequence shown here is derived from an EMBL/GenBank/DDBJ whole genome shotgun (WGS) entry which is preliminary data.</text>
</comment>
<evidence type="ECO:0000256" key="6">
    <source>
        <dbReference type="SAM" id="Coils"/>
    </source>
</evidence>
<keyword evidence="5" id="KW-0418">Kinase</keyword>
<evidence type="ECO:0000256" key="3">
    <source>
        <dbReference type="ARBA" id="ARBA00022553"/>
    </source>
</evidence>
<proteinExistence type="predicted"/>
<dbReference type="SMART" id="SM00388">
    <property type="entry name" value="HisKA"/>
    <property type="match status" value="1"/>
</dbReference>
<dbReference type="InterPro" id="IPR003594">
    <property type="entry name" value="HATPase_dom"/>
</dbReference>
<feature type="coiled-coil region" evidence="6">
    <location>
        <begin position="125"/>
        <end position="159"/>
    </location>
</feature>
<keyword evidence="6" id="KW-0175">Coiled coil</keyword>
<sequence>MNQFEEFIRGLFSTSEWPPRWNCGYWSELHGWIYIISELLIWTAYFLIPLIILNYLTNKKATLKYNRAYLYFAAFILLCGATHFLDALMFWIPMYRLNAVIRMATAIVSMATVYHLMRILPELFTQRTNIELEREIARRQEAERRLEAANQNLQAFVWAASHDLQEPLRKVRMFTERALLTERDSLQPESRLDLERSQASAVRMQSLIKDLLLLYSLQESPPLSPVDPAAPLGEALDLLDLKITEQKADVTFESLPAIMADRASLVHVFHNLIGNALKFVKGRPEVRVSGETMGDKVRITISDNGVGIAPEDRERIFNPFQRGVSAEGFSGSGIGLSIVRRVMDLHGGTIEVGDAPGGGAAIHLFFKKASIQAPNRG</sequence>
<feature type="domain" description="Histidine kinase" evidence="8">
    <location>
        <begin position="159"/>
        <end position="370"/>
    </location>
</feature>
<dbReference type="InterPro" id="IPR036097">
    <property type="entry name" value="HisK_dim/P_sf"/>
</dbReference>